<feature type="transmembrane region" description="Helical" evidence="7">
    <location>
        <begin position="169"/>
        <end position="188"/>
    </location>
</feature>
<dbReference type="InterPro" id="IPR036259">
    <property type="entry name" value="MFS_trans_sf"/>
</dbReference>
<evidence type="ECO:0000256" key="7">
    <source>
        <dbReference type="SAM" id="Phobius"/>
    </source>
</evidence>
<dbReference type="EMBL" id="JAUYVO010000021">
    <property type="protein sequence ID" value="MDP2524401.1"/>
    <property type="molecule type" value="Genomic_DNA"/>
</dbReference>
<evidence type="ECO:0000256" key="2">
    <source>
        <dbReference type="ARBA" id="ARBA00022448"/>
    </source>
</evidence>
<dbReference type="Proteomes" id="UP001177341">
    <property type="component" value="Unassembled WGS sequence"/>
</dbReference>
<protein>
    <submittedName>
        <fullName evidence="9">MFS transporter</fullName>
    </submittedName>
</protein>
<keyword evidence="6 7" id="KW-0472">Membrane</keyword>
<evidence type="ECO:0000256" key="4">
    <source>
        <dbReference type="ARBA" id="ARBA00022692"/>
    </source>
</evidence>
<evidence type="ECO:0000259" key="8">
    <source>
        <dbReference type="PROSITE" id="PS50850"/>
    </source>
</evidence>
<dbReference type="PANTHER" id="PTHR23513:SF9">
    <property type="entry name" value="ENTEROBACTIN EXPORTER ENTS"/>
    <property type="match status" value="1"/>
</dbReference>
<keyword evidence="2" id="KW-0813">Transport</keyword>
<feature type="transmembrane region" description="Helical" evidence="7">
    <location>
        <begin position="283"/>
        <end position="300"/>
    </location>
</feature>
<sequence length="413" mass="44161">MTDTSLLKDNNFFRFFSGQILSTFAFQMLSVGIGWQMYDLTGSALSLGLVGLAQFLPQLLLTLVVGHIADQYNRLTIILACRALMALTVLTLAIGNLYHQMTPHLIYGCAIALGISRSFEMPALQALVPNLVPSNRLASAMALMASAREAMVIAGPAIGGFIYLLGPDVLYASSTLCFVLSGLFLYRLHYNHTVKAKAPVTLTYLLGGLTYIRRNPVVMGSISLDMFAVLLGGATALLPIVAKDILETGPWGLGILRSAPALGAVVMSIYLARRPLKRNVGKIMLRAVAIFGVATIVFGLSTNLYLSVFALFMLGMADMISVVIRSTLVQLETPDEMRGRVSAANSIFIGSSNQLGEFESGATAALFGTVPAIVIGGVGTLVVVGIWTFIFPSLAQRDTMEAHITNKANTSTK</sequence>
<name>A0ABT9EZG7_9GAMM</name>
<feature type="transmembrane region" description="Helical" evidence="7">
    <location>
        <begin position="222"/>
        <end position="242"/>
    </location>
</feature>
<comment type="caution">
    <text evidence="9">The sequence shown here is derived from an EMBL/GenBank/DDBJ whole genome shotgun (WGS) entry which is preliminary data.</text>
</comment>
<keyword evidence="3" id="KW-1003">Cell membrane</keyword>
<keyword evidence="5 7" id="KW-1133">Transmembrane helix</keyword>
<dbReference type="Gene3D" id="1.20.1250.20">
    <property type="entry name" value="MFS general substrate transporter like domains"/>
    <property type="match status" value="1"/>
</dbReference>
<gene>
    <name evidence="9" type="ORF">Q8W30_17695</name>
</gene>
<dbReference type="RefSeq" id="WP_075174330.1">
    <property type="nucleotide sequence ID" value="NZ_JAUOPL010000015.1"/>
</dbReference>
<dbReference type="InterPro" id="IPR010290">
    <property type="entry name" value="TM_effector"/>
</dbReference>
<feature type="transmembrane region" description="Helical" evidence="7">
    <location>
        <begin position="44"/>
        <end position="65"/>
    </location>
</feature>
<dbReference type="CDD" id="cd06173">
    <property type="entry name" value="MFS_MefA_like"/>
    <property type="match status" value="1"/>
</dbReference>
<comment type="subcellular location">
    <subcellularLocation>
        <location evidence="1">Cell membrane</location>
        <topology evidence="1">Multi-pass membrane protein</topology>
    </subcellularLocation>
</comment>
<feature type="transmembrane region" description="Helical" evidence="7">
    <location>
        <begin position="364"/>
        <end position="390"/>
    </location>
</feature>
<accession>A0ABT9EZG7</accession>
<reference evidence="9" key="1">
    <citation type="submission" date="2023-07" db="EMBL/GenBank/DDBJ databases">
        <title>Genome content predicts the carbon catabolic preferences of heterotrophic bacteria.</title>
        <authorList>
            <person name="Gralka M."/>
        </authorList>
    </citation>
    <scope>NUCLEOTIDE SEQUENCE</scope>
    <source>
        <strain evidence="9">5G01</strain>
    </source>
</reference>
<evidence type="ECO:0000256" key="5">
    <source>
        <dbReference type="ARBA" id="ARBA00022989"/>
    </source>
</evidence>
<keyword evidence="10" id="KW-1185">Reference proteome</keyword>
<dbReference type="PROSITE" id="PS50850">
    <property type="entry name" value="MFS"/>
    <property type="match status" value="1"/>
</dbReference>
<evidence type="ECO:0000313" key="9">
    <source>
        <dbReference type="EMBL" id="MDP2524401.1"/>
    </source>
</evidence>
<dbReference type="InterPro" id="IPR020846">
    <property type="entry name" value="MFS_dom"/>
</dbReference>
<evidence type="ECO:0000256" key="3">
    <source>
        <dbReference type="ARBA" id="ARBA00022475"/>
    </source>
</evidence>
<feature type="transmembrane region" description="Helical" evidence="7">
    <location>
        <begin position="12"/>
        <end position="38"/>
    </location>
</feature>
<dbReference type="Pfam" id="PF05977">
    <property type="entry name" value="MFS_3"/>
    <property type="match status" value="1"/>
</dbReference>
<organism evidence="9 10">
    <name type="scientific">Neptunomonas phycophila</name>
    <dbReference type="NCBI Taxonomy" id="1572645"/>
    <lineage>
        <taxon>Bacteria</taxon>
        <taxon>Pseudomonadati</taxon>
        <taxon>Pseudomonadota</taxon>
        <taxon>Gammaproteobacteria</taxon>
        <taxon>Oceanospirillales</taxon>
        <taxon>Oceanospirillaceae</taxon>
        <taxon>Neptunomonas</taxon>
    </lineage>
</organism>
<keyword evidence="4 7" id="KW-0812">Transmembrane</keyword>
<feature type="domain" description="Major facilitator superfamily (MFS) profile" evidence="8">
    <location>
        <begin position="200"/>
        <end position="413"/>
    </location>
</feature>
<evidence type="ECO:0000256" key="1">
    <source>
        <dbReference type="ARBA" id="ARBA00004651"/>
    </source>
</evidence>
<dbReference type="SUPFAM" id="SSF103473">
    <property type="entry name" value="MFS general substrate transporter"/>
    <property type="match status" value="1"/>
</dbReference>
<feature type="transmembrane region" description="Helical" evidence="7">
    <location>
        <begin position="77"/>
        <end position="99"/>
    </location>
</feature>
<dbReference type="PANTHER" id="PTHR23513">
    <property type="entry name" value="INTEGRAL MEMBRANE EFFLUX PROTEIN-RELATED"/>
    <property type="match status" value="1"/>
</dbReference>
<feature type="transmembrane region" description="Helical" evidence="7">
    <location>
        <begin position="254"/>
        <end position="271"/>
    </location>
</feature>
<proteinExistence type="predicted"/>
<evidence type="ECO:0000256" key="6">
    <source>
        <dbReference type="ARBA" id="ARBA00023136"/>
    </source>
</evidence>
<evidence type="ECO:0000313" key="10">
    <source>
        <dbReference type="Proteomes" id="UP001177341"/>
    </source>
</evidence>